<comment type="caution">
    <text evidence="3">The sequence shown here is derived from an EMBL/GenBank/DDBJ whole genome shotgun (WGS) entry which is preliminary data.</text>
</comment>
<evidence type="ECO:0000256" key="2">
    <source>
        <dbReference type="SAM" id="Phobius"/>
    </source>
</evidence>
<keyword evidence="4" id="KW-1185">Reference proteome</keyword>
<feature type="transmembrane region" description="Helical" evidence="2">
    <location>
        <begin position="63"/>
        <end position="80"/>
    </location>
</feature>
<keyword evidence="2" id="KW-0812">Transmembrane</keyword>
<feature type="transmembrane region" description="Helical" evidence="2">
    <location>
        <begin position="38"/>
        <end position="57"/>
    </location>
</feature>
<keyword evidence="2" id="KW-0472">Membrane</keyword>
<name>A0A3L7IS90_9MICO</name>
<dbReference type="OrthoDB" id="5114122at2"/>
<reference evidence="3 4" key="1">
    <citation type="submission" date="2018-10" db="EMBL/GenBank/DDBJ databases">
        <authorList>
            <person name="Li J."/>
        </authorList>
    </citation>
    <scope>NUCLEOTIDE SEQUENCE [LARGE SCALE GENOMIC DNA]</scope>
    <source>
        <strain evidence="3 4">ZD1-4</strain>
    </source>
</reference>
<sequence>MENDFHSVGAERAHASELLNELESDRNHLAQRLDRARWLAPAFALIAAAYIATPILPGEGGRSLVLVAAIVASVLLLGEYRRVTGVKLSRFGFVEGALFVAAIVTSLFFFSVSLGLAASGLSWWVLASALAGFVVVAGLVNRITASLRERLRDVA</sequence>
<proteinExistence type="predicted"/>
<gene>
    <name evidence="3" type="ORF">D9V28_15130</name>
</gene>
<feature type="coiled-coil region" evidence="1">
    <location>
        <begin position="12"/>
        <end position="39"/>
    </location>
</feature>
<dbReference type="EMBL" id="RCWJ01000005">
    <property type="protein sequence ID" value="RLQ81076.1"/>
    <property type="molecule type" value="Genomic_DNA"/>
</dbReference>
<dbReference type="AlphaFoldDB" id="A0A3L7IS90"/>
<keyword evidence="2" id="KW-1133">Transmembrane helix</keyword>
<evidence type="ECO:0000256" key="1">
    <source>
        <dbReference type="SAM" id="Coils"/>
    </source>
</evidence>
<feature type="transmembrane region" description="Helical" evidence="2">
    <location>
        <begin position="92"/>
        <end position="115"/>
    </location>
</feature>
<dbReference type="Proteomes" id="UP000282460">
    <property type="component" value="Unassembled WGS sequence"/>
</dbReference>
<evidence type="ECO:0000313" key="3">
    <source>
        <dbReference type="EMBL" id="RLQ81076.1"/>
    </source>
</evidence>
<accession>A0A3L7IS90</accession>
<evidence type="ECO:0000313" key="4">
    <source>
        <dbReference type="Proteomes" id="UP000282460"/>
    </source>
</evidence>
<dbReference type="RefSeq" id="WP_121660551.1">
    <property type="nucleotide sequence ID" value="NZ_BMEK01000004.1"/>
</dbReference>
<protein>
    <submittedName>
        <fullName evidence="3">Uncharacterized protein</fullName>
    </submittedName>
</protein>
<feature type="transmembrane region" description="Helical" evidence="2">
    <location>
        <begin position="121"/>
        <end position="140"/>
    </location>
</feature>
<organism evidence="3 4">
    <name type="scientific">Mycetocola zhadangensis</name>
    <dbReference type="NCBI Taxonomy" id="1164595"/>
    <lineage>
        <taxon>Bacteria</taxon>
        <taxon>Bacillati</taxon>
        <taxon>Actinomycetota</taxon>
        <taxon>Actinomycetes</taxon>
        <taxon>Micrococcales</taxon>
        <taxon>Microbacteriaceae</taxon>
        <taxon>Mycetocola</taxon>
    </lineage>
</organism>
<keyword evidence="1" id="KW-0175">Coiled coil</keyword>